<evidence type="ECO:0000256" key="4">
    <source>
        <dbReference type="ARBA" id="ARBA00023242"/>
    </source>
</evidence>
<accession>A0A4V4LUZ1</accession>
<evidence type="ECO:0000259" key="6">
    <source>
        <dbReference type="SMART" id="SM00415"/>
    </source>
</evidence>
<dbReference type="InterPro" id="IPR036390">
    <property type="entry name" value="WH_DNA-bd_sf"/>
</dbReference>
<evidence type="ECO:0000256" key="1">
    <source>
        <dbReference type="ARBA" id="ARBA00004123"/>
    </source>
</evidence>
<keyword evidence="3" id="KW-0238">DNA-binding</keyword>
<comment type="caution">
    <text evidence="7">The sequence shown here is derived from an EMBL/GenBank/DDBJ whole genome shotgun (WGS) entry which is preliminary data.</text>
</comment>
<dbReference type="OrthoDB" id="60033at2759"/>
<dbReference type="GO" id="GO:0043565">
    <property type="term" value="F:sequence-specific DNA binding"/>
    <property type="evidence" value="ECO:0007669"/>
    <property type="project" value="InterPro"/>
</dbReference>
<protein>
    <recommendedName>
        <fullName evidence="6">HSF-type DNA-binding domain-containing protein</fullName>
    </recommendedName>
</protein>
<dbReference type="EMBL" id="SPNW01000002">
    <property type="protein sequence ID" value="TIA93313.1"/>
    <property type="molecule type" value="Genomic_DNA"/>
</dbReference>
<evidence type="ECO:0000256" key="3">
    <source>
        <dbReference type="ARBA" id="ARBA00023125"/>
    </source>
</evidence>
<evidence type="ECO:0000313" key="7">
    <source>
        <dbReference type="EMBL" id="TIA93313.1"/>
    </source>
</evidence>
<reference evidence="7 8" key="1">
    <citation type="submission" date="2019-03" db="EMBL/GenBank/DDBJ databases">
        <title>Sequencing 23 genomes of Wallemia ichthyophaga.</title>
        <authorList>
            <person name="Gostincar C."/>
        </authorList>
    </citation>
    <scope>NUCLEOTIDE SEQUENCE [LARGE SCALE GENOMIC DNA]</scope>
    <source>
        <strain evidence="7 8">EXF-5753</strain>
    </source>
</reference>
<evidence type="ECO:0000256" key="5">
    <source>
        <dbReference type="RuleBase" id="RU004020"/>
    </source>
</evidence>
<comment type="similarity">
    <text evidence="2 5">Belongs to the HSF family.</text>
</comment>
<dbReference type="PANTHER" id="PTHR10015:SF427">
    <property type="entry name" value="HEAT SHOCK FACTOR PROTEIN"/>
    <property type="match status" value="1"/>
</dbReference>
<dbReference type="SMART" id="SM00415">
    <property type="entry name" value="HSF"/>
    <property type="match status" value="1"/>
</dbReference>
<dbReference type="InterPro" id="IPR036388">
    <property type="entry name" value="WH-like_DNA-bd_sf"/>
</dbReference>
<dbReference type="GO" id="GO:0005634">
    <property type="term" value="C:nucleus"/>
    <property type="evidence" value="ECO:0007669"/>
    <property type="project" value="UniProtKB-SubCell"/>
</dbReference>
<organism evidence="7 8">
    <name type="scientific">Wallemia hederae</name>
    <dbReference type="NCBI Taxonomy" id="1540922"/>
    <lineage>
        <taxon>Eukaryota</taxon>
        <taxon>Fungi</taxon>
        <taxon>Dikarya</taxon>
        <taxon>Basidiomycota</taxon>
        <taxon>Wallemiomycotina</taxon>
        <taxon>Wallemiomycetes</taxon>
        <taxon>Wallemiales</taxon>
        <taxon>Wallemiaceae</taxon>
        <taxon>Wallemia</taxon>
    </lineage>
</organism>
<dbReference type="GO" id="GO:0003700">
    <property type="term" value="F:DNA-binding transcription factor activity"/>
    <property type="evidence" value="ECO:0007669"/>
    <property type="project" value="InterPro"/>
</dbReference>
<name>A0A4V4LUZ1_9BASI</name>
<sequence>MIALSSLSASLNLSNLSNHSKMHSAHNPYDGAVKRVMKAIQVCDKLYRYKQNASHHFGEFLPRLWCLLNEPGLAPVIAWADDGLTFNLLDKDAFEKHVLPHVYKATQLLSFYRQLRVCDSQLPWQSLIMFQVYGFRRLNPLQDEVTTFAHRELCARSTRNTSINMLYNVKRLDFLARNSRSSGAERLSPTSEIEDVEATAPPHLPYMAAPSATTFISRVSIGGYHVPHQPVALPPPITTLPIVVHAPTPTRNNVAQSPRSTER</sequence>
<dbReference type="Proteomes" id="UP000310189">
    <property type="component" value="Unassembled WGS sequence"/>
</dbReference>
<evidence type="ECO:0000313" key="8">
    <source>
        <dbReference type="Proteomes" id="UP000310189"/>
    </source>
</evidence>
<dbReference type="AlphaFoldDB" id="A0A4V4LUZ1"/>
<proteinExistence type="inferred from homology"/>
<comment type="subcellular location">
    <subcellularLocation>
        <location evidence="1">Nucleus</location>
    </subcellularLocation>
</comment>
<dbReference type="InterPro" id="IPR000232">
    <property type="entry name" value="HSF_DNA-bd"/>
</dbReference>
<keyword evidence="4" id="KW-0539">Nucleus</keyword>
<feature type="domain" description="HSF-type DNA-binding" evidence="6">
    <location>
        <begin position="56"/>
        <end position="172"/>
    </location>
</feature>
<dbReference type="SUPFAM" id="SSF46785">
    <property type="entry name" value="Winged helix' DNA-binding domain"/>
    <property type="match status" value="1"/>
</dbReference>
<keyword evidence="8" id="KW-1185">Reference proteome</keyword>
<dbReference type="Gene3D" id="1.10.10.10">
    <property type="entry name" value="Winged helix-like DNA-binding domain superfamily/Winged helix DNA-binding domain"/>
    <property type="match status" value="1"/>
</dbReference>
<gene>
    <name evidence="7" type="ORF">E3P99_00160</name>
</gene>
<dbReference type="PANTHER" id="PTHR10015">
    <property type="entry name" value="HEAT SHOCK TRANSCRIPTION FACTOR"/>
    <property type="match status" value="1"/>
</dbReference>
<evidence type="ECO:0000256" key="2">
    <source>
        <dbReference type="ARBA" id="ARBA00006403"/>
    </source>
</evidence>
<dbReference type="Pfam" id="PF00447">
    <property type="entry name" value="HSF_DNA-bind"/>
    <property type="match status" value="1"/>
</dbReference>